<feature type="transmembrane region" description="Helical" evidence="1">
    <location>
        <begin position="102"/>
        <end position="129"/>
    </location>
</feature>
<feature type="transmembrane region" description="Helical" evidence="1">
    <location>
        <begin position="64"/>
        <end position="90"/>
    </location>
</feature>
<sequence length="185" mass="19826">MQRPARSPAEAFVDVTAKLSLLMAGLSVAWSLLQLLVVAALGRLDPVAWLQRQGLPVPAAVQWMAGHALALSLLLVLLSVALLLVSWALLRRRGWGRTGFIVFLVVVAAGNFALLPLIDSLFSAMHAFLPADFLASPDGREALAQFQASRWTALLSAGATAVAFAALHAWLVARLCRADVRALFH</sequence>
<comment type="caution">
    <text evidence="2">The sequence shown here is derived from an EMBL/GenBank/DDBJ whole genome shotgun (WGS) entry which is preliminary data.</text>
</comment>
<gene>
    <name evidence="2" type="ORF">K5L01_08570</name>
</gene>
<protein>
    <recommendedName>
        <fullName evidence="4">DUF1772 domain-containing protein</fullName>
    </recommendedName>
</protein>
<evidence type="ECO:0000313" key="3">
    <source>
        <dbReference type="Proteomes" id="UP001431235"/>
    </source>
</evidence>
<keyword evidence="1" id="KW-0472">Membrane</keyword>
<feature type="transmembrane region" description="Helical" evidence="1">
    <location>
        <begin position="21"/>
        <end position="44"/>
    </location>
</feature>
<accession>A0ABT0SID4</accession>
<feature type="transmembrane region" description="Helical" evidence="1">
    <location>
        <begin position="149"/>
        <end position="173"/>
    </location>
</feature>
<evidence type="ECO:0008006" key="4">
    <source>
        <dbReference type="Google" id="ProtNLM"/>
    </source>
</evidence>
<evidence type="ECO:0000256" key="1">
    <source>
        <dbReference type="SAM" id="Phobius"/>
    </source>
</evidence>
<dbReference type="RefSeq" id="WP_250063896.1">
    <property type="nucleotide sequence ID" value="NZ_JAIKTS010000002.1"/>
</dbReference>
<keyword evidence="1" id="KW-0812">Transmembrane</keyword>
<name>A0ABT0SID4_9GAMM</name>
<dbReference type="EMBL" id="JAIKTS010000002">
    <property type="protein sequence ID" value="MCL7714694.1"/>
    <property type="molecule type" value="Genomic_DNA"/>
</dbReference>
<organism evidence="2 3">
    <name type="scientific">Stenotrophomonas mori</name>
    <dbReference type="NCBI Taxonomy" id="2871096"/>
    <lineage>
        <taxon>Bacteria</taxon>
        <taxon>Pseudomonadati</taxon>
        <taxon>Pseudomonadota</taxon>
        <taxon>Gammaproteobacteria</taxon>
        <taxon>Lysobacterales</taxon>
        <taxon>Lysobacteraceae</taxon>
        <taxon>Stenotrophomonas</taxon>
    </lineage>
</organism>
<keyword evidence="1" id="KW-1133">Transmembrane helix</keyword>
<dbReference type="Proteomes" id="UP001431235">
    <property type="component" value="Unassembled WGS sequence"/>
</dbReference>
<proteinExistence type="predicted"/>
<keyword evidence="3" id="KW-1185">Reference proteome</keyword>
<reference evidence="2 3" key="1">
    <citation type="submission" date="2021-08" db="EMBL/GenBank/DDBJ databases">
        <title>Novel members of of the genus Stenotrophomonas from differernt environment.</title>
        <authorList>
            <person name="Deng Y."/>
        </authorList>
    </citation>
    <scope>NUCLEOTIDE SEQUENCE [LARGE SCALE GENOMIC DNA]</scope>
    <source>
        <strain evidence="2 3">CPCC 101365</strain>
    </source>
</reference>
<evidence type="ECO:0000313" key="2">
    <source>
        <dbReference type="EMBL" id="MCL7714694.1"/>
    </source>
</evidence>